<dbReference type="EMBL" id="AFRT01006090">
    <property type="protein sequence ID" value="ELU35570.1"/>
    <property type="molecule type" value="Genomic_DNA"/>
</dbReference>
<accession>L8WC75</accession>
<gene>
    <name evidence="1" type="ORF">AG1IA_10400</name>
</gene>
<organism evidence="1 2">
    <name type="scientific">Thanatephorus cucumeris (strain AG1-IA)</name>
    <name type="common">Rice sheath blight fungus</name>
    <name type="synonym">Rhizoctonia solani</name>
    <dbReference type="NCBI Taxonomy" id="983506"/>
    <lineage>
        <taxon>Eukaryota</taxon>
        <taxon>Fungi</taxon>
        <taxon>Dikarya</taxon>
        <taxon>Basidiomycota</taxon>
        <taxon>Agaricomycotina</taxon>
        <taxon>Agaricomycetes</taxon>
        <taxon>Cantharellales</taxon>
        <taxon>Ceratobasidiaceae</taxon>
        <taxon>Rhizoctonia</taxon>
        <taxon>Rhizoctonia solani AG-1</taxon>
    </lineage>
</organism>
<reference evidence="1 2" key="1">
    <citation type="journal article" date="2013" name="Nat. Commun.">
        <title>The evolution and pathogenic mechanisms of the rice sheath blight pathogen.</title>
        <authorList>
            <person name="Zheng A."/>
            <person name="Lin R."/>
            <person name="Xu L."/>
            <person name="Qin P."/>
            <person name="Tang C."/>
            <person name="Ai P."/>
            <person name="Zhang D."/>
            <person name="Liu Y."/>
            <person name="Sun Z."/>
            <person name="Feng H."/>
            <person name="Wang Y."/>
            <person name="Chen Y."/>
            <person name="Liang X."/>
            <person name="Fu R."/>
            <person name="Li Q."/>
            <person name="Zhang J."/>
            <person name="Yu X."/>
            <person name="Xie Z."/>
            <person name="Ding L."/>
            <person name="Guan P."/>
            <person name="Tang J."/>
            <person name="Liang Y."/>
            <person name="Wang S."/>
            <person name="Deng Q."/>
            <person name="Li S."/>
            <person name="Zhu J."/>
            <person name="Wang L."/>
            <person name="Liu H."/>
            <person name="Li P."/>
        </authorList>
    </citation>
    <scope>NUCLEOTIDE SEQUENCE [LARGE SCALE GENOMIC DNA]</scope>
    <source>
        <strain evidence="2">AG-1 IA</strain>
    </source>
</reference>
<evidence type="ECO:0000313" key="1">
    <source>
        <dbReference type="EMBL" id="ELU35570.1"/>
    </source>
</evidence>
<dbReference type="HOGENOM" id="CLU_1950262_0_0_1"/>
<evidence type="ECO:0000313" key="2">
    <source>
        <dbReference type="Proteomes" id="UP000011668"/>
    </source>
</evidence>
<comment type="caution">
    <text evidence="1">The sequence shown here is derived from an EMBL/GenBank/DDBJ whole genome shotgun (WGS) entry which is preliminary data.</text>
</comment>
<dbReference type="AlphaFoldDB" id="L8WC75"/>
<proteinExistence type="predicted"/>
<sequence>MTRPPWTDESRLLCGPCSLQVVPESHNISTFGNYPSTHISSLSRTEHTAGDPRLSSVGTSLAASPAHVASSSLGVTHQILHSDDLFPPYFISRPPEHNNQAIQWSPVQCLGSLDAFPTMQQERRSQVLL</sequence>
<keyword evidence="2" id="KW-1185">Reference proteome</keyword>
<dbReference type="Proteomes" id="UP000011668">
    <property type="component" value="Unassembled WGS sequence"/>
</dbReference>
<protein>
    <submittedName>
        <fullName evidence="1">Uncharacterized protein</fullName>
    </submittedName>
</protein>
<name>L8WC75_THACA</name>